<evidence type="ECO:0000259" key="9">
    <source>
        <dbReference type="PROSITE" id="PS51085"/>
    </source>
</evidence>
<sequence>MHRSLQRGVLVASRRSRRALGGVRWHGGPKVPNDAPTITVTFLQPDKTRKEVQARVGESLLQTAHRNEIDLEGACEGVCACSTCHLIMPQDLYDILPDPSEDEEDMLDMAFGLTDTSRLGCQVIVTKDMEGTEFKMPAATRNFYVDGHKPKPH</sequence>
<keyword evidence="2" id="KW-0813">Transport</keyword>
<dbReference type="GO" id="GO:0005739">
    <property type="term" value="C:mitochondrion"/>
    <property type="evidence" value="ECO:0007669"/>
    <property type="project" value="TreeGrafter"/>
</dbReference>
<accession>A0A1Z5K9M2</accession>
<keyword evidence="5" id="KW-0249">Electron transport</keyword>
<dbReference type="InterPro" id="IPR001041">
    <property type="entry name" value="2Fe-2S_ferredoxin-type"/>
</dbReference>
<protein>
    <recommendedName>
        <fullName evidence="9">2Fe-2S ferredoxin-type domain-containing protein</fullName>
    </recommendedName>
</protein>
<keyword evidence="7" id="KW-0411">Iron-sulfur</keyword>
<comment type="cofactor">
    <cofactor evidence="8">
        <name>[2Fe-2S] cluster</name>
        <dbReference type="ChEBI" id="CHEBI:190135"/>
    </cofactor>
</comment>
<keyword evidence="11" id="KW-1185">Reference proteome</keyword>
<evidence type="ECO:0000256" key="5">
    <source>
        <dbReference type="ARBA" id="ARBA00022982"/>
    </source>
</evidence>
<comment type="similarity">
    <text evidence="1">Belongs to the adrenodoxin/putidaredoxin family.</text>
</comment>
<dbReference type="PROSITE" id="PS51085">
    <property type="entry name" value="2FE2S_FER_2"/>
    <property type="match status" value="1"/>
</dbReference>
<dbReference type="GO" id="GO:0140647">
    <property type="term" value="P:P450-containing electron transport chain"/>
    <property type="evidence" value="ECO:0007669"/>
    <property type="project" value="InterPro"/>
</dbReference>
<name>A0A1Z5K9M2_FISSO</name>
<organism evidence="10 11">
    <name type="scientific">Fistulifera solaris</name>
    <name type="common">Oleaginous diatom</name>
    <dbReference type="NCBI Taxonomy" id="1519565"/>
    <lineage>
        <taxon>Eukaryota</taxon>
        <taxon>Sar</taxon>
        <taxon>Stramenopiles</taxon>
        <taxon>Ochrophyta</taxon>
        <taxon>Bacillariophyta</taxon>
        <taxon>Bacillariophyceae</taxon>
        <taxon>Bacillariophycidae</taxon>
        <taxon>Naviculales</taxon>
        <taxon>Naviculaceae</taxon>
        <taxon>Fistulifera</taxon>
    </lineage>
</organism>
<dbReference type="InterPro" id="IPR001055">
    <property type="entry name" value="Adrenodoxin-like"/>
</dbReference>
<dbReference type="GO" id="GO:0009055">
    <property type="term" value="F:electron transfer activity"/>
    <property type="evidence" value="ECO:0007669"/>
    <property type="project" value="TreeGrafter"/>
</dbReference>
<proteinExistence type="inferred from homology"/>
<dbReference type="PANTHER" id="PTHR23426">
    <property type="entry name" value="FERREDOXIN/ADRENODOXIN"/>
    <property type="match status" value="1"/>
</dbReference>
<keyword evidence="6" id="KW-0408">Iron</keyword>
<evidence type="ECO:0000256" key="1">
    <source>
        <dbReference type="ARBA" id="ARBA00010914"/>
    </source>
</evidence>
<evidence type="ECO:0000256" key="2">
    <source>
        <dbReference type="ARBA" id="ARBA00022448"/>
    </source>
</evidence>
<reference evidence="10 11" key="1">
    <citation type="journal article" date="2015" name="Plant Cell">
        <title>Oil accumulation by the oleaginous diatom Fistulifera solaris as revealed by the genome and transcriptome.</title>
        <authorList>
            <person name="Tanaka T."/>
            <person name="Maeda Y."/>
            <person name="Veluchamy A."/>
            <person name="Tanaka M."/>
            <person name="Abida H."/>
            <person name="Marechal E."/>
            <person name="Bowler C."/>
            <person name="Muto M."/>
            <person name="Sunaga Y."/>
            <person name="Tanaka M."/>
            <person name="Yoshino T."/>
            <person name="Taniguchi T."/>
            <person name="Fukuda Y."/>
            <person name="Nemoto M."/>
            <person name="Matsumoto M."/>
            <person name="Wong P.S."/>
            <person name="Aburatani S."/>
            <person name="Fujibuchi W."/>
        </authorList>
    </citation>
    <scope>NUCLEOTIDE SEQUENCE [LARGE SCALE GENOMIC DNA]</scope>
    <source>
        <strain evidence="10 11">JPCC DA0580</strain>
    </source>
</reference>
<dbReference type="SUPFAM" id="SSF54292">
    <property type="entry name" value="2Fe-2S ferredoxin-like"/>
    <property type="match status" value="1"/>
</dbReference>
<dbReference type="CDD" id="cd00207">
    <property type="entry name" value="fer2"/>
    <property type="match status" value="1"/>
</dbReference>
<keyword evidence="4" id="KW-0479">Metal-binding</keyword>
<dbReference type="FunCoup" id="A0A1Z5K9M2">
    <property type="interactions" value="296"/>
</dbReference>
<evidence type="ECO:0000313" key="10">
    <source>
        <dbReference type="EMBL" id="GAX22957.1"/>
    </source>
</evidence>
<dbReference type="AlphaFoldDB" id="A0A1Z5K9M2"/>
<dbReference type="PANTHER" id="PTHR23426:SF72">
    <property type="entry name" value="2FE-2S FERREDOXIN-TYPE DOMAIN-CONTAINING PROTEIN"/>
    <property type="match status" value="1"/>
</dbReference>
<dbReference type="GO" id="GO:0051537">
    <property type="term" value="F:2 iron, 2 sulfur cluster binding"/>
    <property type="evidence" value="ECO:0007669"/>
    <property type="project" value="UniProtKB-KW"/>
</dbReference>
<comment type="caution">
    <text evidence="10">The sequence shown here is derived from an EMBL/GenBank/DDBJ whole genome shotgun (WGS) entry which is preliminary data.</text>
</comment>
<dbReference type="PRINTS" id="PR00355">
    <property type="entry name" value="ADRENODOXIN"/>
</dbReference>
<evidence type="ECO:0000256" key="4">
    <source>
        <dbReference type="ARBA" id="ARBA00022723"/>
    </source>
</evidence>
<feature type="domain" description="2Fe-2S ferredoxin-type" evidence="9">
    <location>
        <begin position="38"/>
        <end position="140"/>
    </location>
</feature>
<dbReference type="Gene3D" id="3.10.20.30">
    <property type="match status" value="1"/>
</dbReference>
<dbReference type="EMBL" id="BDSP01000193">
    <property type="protein sequence ID" value="GAX22957.1"/>
    <property type="molecule type" value="Genomic_DNA"/>
</dbReference>
<evidence type="ECO:0000256" key="7">
    <source>
        <dbReference type="ARBA" id="ARBA00023014"/>
    </source>
</evidence>
<dbReference type="InParanoid" id="A0A1Z5K9M2"/>
<evidence type="ECO:0000256" key="8">
    <source>
        <dbReference type="ARBA" id="ARBA00034078"/>
    </source>
</evidence>
<dbReference type="Proteomes" id="UP000198406">
    <property type="component" value="Unassembled WGS sequence"/>
</dbReference>
<dbReference type="InterPro" id="IPR036010">
    <property type="entry name" value="2Fe-2S_ferredoxin-like_sf"/>
</dbReference>
<dbReference type="GO" id="GO:0046872">
    <property type="term" value="F:metal ion binding"/>
    <property type="evidence" value="ECO:0007669"/>
    <property type="project" value="UniProtKB-KW"/>
</dbReference>
<evidence type="ECO:0000313" key="11">
    <source>
        <dbReference type="Proteomes" id="UP000198406"/>
    </source>
</evidence>
<evidence type="ECO:0000256" key="6">
    <source>
        <dbReference type="ARBA" id="ARBA00023004"/>
    </source>
</evidence>
<gene>
    <name evidence="10" type="ORF">FisN_15Hh148</name>
</gene>
<keyword evidence="3" id="KW-0001">2Fe-2S</keyword>
<dbReference type="Pfam" id="PF00111">
    <property type="entry name" value="Fer2"/>
    <property type="match status" value="1"/>
</dbReference>
<dbReference type="OrthoDB" id="268593at2759"/>
<dbReference type="InterPro" id="IPR012675">
    <property type="entry name" value="Beta-grasp_dom_sf"/>
</dbReference>
<evidence type="ECO:0000256" key="3">
    <source>
        <dbReference type="ARBA" id="ARBA00022714"/>
    </source>
</evidence>